<dbReference type="AlphaFoldDB" id="A0A8G2BV15"/>
<keyword evidence="5" id="KW-1185">Reference proteome</keyword>
<dbReference type="Proteomes" id="UP000236725">
    <property type="component" value="Unassembled WGS sequence"/>
</dbReference>
<dbReference type="Gene3D" id="3.90.79.10">
    <property type="entry name" value="Nucleoside Triphosphate Pyrophosphohydrolase"/>
    <property type="match status" value="1"/>
</dbReference>
<evidence type="ECO:0000256" key="2">
    <source>
        <dbReference type="RuleBase" id="RU003476"/>
    </source>
</evidence>
<evidence type="ECO:0000313" key="5">
    <source>
        <dbReference type="Proteomes" id="UP000236725"/>
    </source>
</evidence>
<dbReference type="InterPro" id="IPR015376">
    <property type="entry name" value="Znr_NADH_PPase"/>
</dbReference>
<dbReference type="InterPro" id="IPR020476">
    <property type="entry name" value="Nudix_hydrolase"/>
</dbReference>
<reference evidence="4 5" key="1">
    <citation type="submission" date="2016-10" db="EMBL/GenBank/DDBJ databases">
        <authorList>
            <person name="Varghese N."/>
            <person name="Submissions S."/>
        </authorList>
    </citation>
    <scope>NUCLEOTIDE SEQUENCE [LARGE SCALE GENOMIC DNA]</scope>
    <source>
        <strain evidence="4 5">DSM 29073</strain>
    </source>
</reference>
<evidence type="ECO:0000313" key="4">
    <source>
        <dbReference type="EMBL" id="SEF65940.1"/>
    </source>
</evidence>
<dbReference type="GO" id="GO:0046872">
    <property type="term" value="F:metal ion binding"/>
    <property type="evidence" value="ECO:0007669"/>
    <property type="project" value="InterPro"/>
</dbReference>
<dbReference type="InterPro" id="IPR015797">
    <property type="entry name" value="NUDIX_hydrolase-like_dom_sf"/>
</dbReference>
<dbReference type="PROSITE" id="PS00893">
    <property type="entry name" value="NUDIX_BOX"/>
    <property type="match status" value="1"/>
</dbReference>
<dbReference type="EMBL" id="FNVS01000004">
    <property type="protein sequence ID" value="SEF65940.1"/>
    <property type="molecule type" value="Genomic_DNA"/>
</dbReference>
<evidence type="ECO:0000259" key="3">
    <source>
        <dbReference type="PROSITE" id="PS51462"/>
    </source>
</evidence>
<dbReference type="PANTHER" id="PTHR43736:SF1">
    <property type="entry name" value="DIHYDRONEOPTERIN TRIPHOSPHATE DIPHOSPHATASE"/>
    <property type="match status" value="1"/>
</dbReference>
<feature type="domain" description="Nudix hydrolase" evidence="3">
    <location>
        <begin position="39"/>
        <end position="172"/>
    </location>
</feature>
<evidence type="ECO:0000256" key="1">
    <source>
        <dbReference type="ARBA" id="ARBA00022801"/>
    </source>
</evidence>
<dbReference type="RefSeq" id="WP_103982715.1">
    <property type="nucleotide sequence ID" value="NZ_FNVS01000004.1"/>
</dbReference>
<dbReference type="InterPro" id="IPR000086">
    <property type="entry name" value="NUDIX_hydrolase_dom"/>
</dbReference>
<dbReference type="CDD" id="cd04681">
    <property type="entry name" value="NUDIX_Hydrolase"/>
    <property type="match status" value="1"/>
</dbReference>
<dbReference type="PROSITE" id="PS51462">
    <property type="entry name" value="NUDIX"/>
    <property type="match status" value="1"/>
</dbReference>
<dbReference type="Pfam" id="PF00293">
    <property type="entry name" value="NUDIX"/>
    <property type="match status" value="1"/>
</dbReference>
<organism evidence="4 5">
    <name type="scientific">Parabacteroides chinchillae</name>
    <dbReference type="NCBI Taxonomy" id="871327"/>
    <lineage>
        <taxon>Bacteria</taxon>
        <taxon>Pseudomonadati</taxon>
        <taxon>Bacteroidota</taxon>
        <taxon>Bacteroidia</taxon>
        <taxon>Bacteroidales</taxon>
        <taxon>Tannerellaceae</taxon>
        <taxon>Parabacteroides</taxon>
    </lineage>
</organism>
<protein>
    <submittedName>
        <fullName evidence="4">ADP-ribose pyrophosphatase YjhB, NUDIX family</fullName>
    </submittedName>
</protein>
<comment type="similarity">
    <text evidence="2">Belongs to the Nudix hydrolase family.</text>
</comment>
<sequence length="174" mass="19546">MKHPLDKFAYCPVCGAKTFLQHNEKAKKCTACGFIYYFNPSAAVACFIRNKKGELLLVRRAKEPAKGTLDLPGGFVDLHETAEDAACREVKEETGLTITNCKYLFSLPNIYPYCGFDVHTVDMFFECHVDNFELASAEDDAAEIIILSPEKLNPDDFGLCSIKKGVDRYIHFCK</sequence>
<accession>A0A8G2BV15</accession>
<dbReference type="GO" id="GO:0016787">
    <property type="term" value="F:hydrolase activity"/>
    <property type="evidence" value="ECO:0007669"/>
    <property type="project" value="UniProtKB-KW"/>
</dbReference>
<dbReference type="PANTHER" id="PTHR43736">
    <property type="entry name" value="ADP-RIBOSE PYROPHOSPHATASE"/>
    <property type="match status" value="1"/>
</dbReference>
<name>A0A8G2BV15_9BACT</name>
<dbReference type="Pfam" id="PF09297">
    <property type="entry name" value="Zn_ribbon_NUD"/>
    <property type="match status" value="1"/>
</dbReference>
<dbReference type="InterPro" id="IPR020084">
    <property type="entry name" value="NUDIX_hydrolase_CS"/>
</dbReference>
<dbReference type="SUPFAM" id="SSF55811">
    <property type="entry name" value="Nudix"/>
    <property type="match status" value="1"/>
</dbReference>
<dbReference type="PRINTS" id="PR00502">
    <property type="entry name" value="NUDIXFAMILY"/>
</dbReference>
<comment type="caution">
    <text evidence="4">The sequence shown here is derived from an EMBL/GenBank/DDBJ whole genome shotgun (WGS) entry which is preliminary data.</text>
</comment>
<gene>
    <name evidence="4" type="ORF">SAMN05444001_10477</name>
</gene>
<proteinExistence type="inferred from homology"/>
<keyword evidence="1 2" id="KW-0378">Hydrolase</keyword>